<keyword evidence="2" id="KW-1185">Reference proteome</keyword>
<organism evidence="1 2">
    <name type="scientific">Erpetoichthys calabaricus</name>
    <name type="common">Rope fish</name>
    <name type="synonym">Calamoichthys calabaricus</name>
    <dbReference type="NCBI Taxonomy" id="27687"/>
    <lineage>
        <taxon>Eukaryota</taxon>
        <taxon>Metazoa</taxon>
        <taxon>Chordata</taxon>
        <taxon>Craniata</taxon>
        <taxon>Vertebrata</taxon>
        <taxon>Euteleostomi</taxon>
        <taxon>Actinopterygii</taxon>
        <taxon>Polypteriformes</taxon>
        <taxon>Polypteridae</taxon>
        <taxon>Erpetoichthys</taxon>
    </lineage>
</organism>
<proteinExistence type="predicted"/>
<dbReference type="AlphaFoldDB" id="A0A8C4TEM7"/>
<name>A0A8C4TEM7_ERPCA</name>
<sequence length="81" mass="9361">MKFSLIMIERICFQSVVLSPRSKQMDSRASFTAAGGFAIERTSTRCCFLMDLTASSRQEESRRSSSTYKTQITLNRRVKYY</sequence>
<protein>
    <submittedName>
        <fullName evidence="1">Uncharacterized protein</fullName>
    </submittedName>
</protein>
<dbReference type="Proteomes" id="UP000694620">
    <property type="component" value="Chromosome 16"/>
</dbReference>
<evidence type="ECO:0000313" key="1">
    <source>
        <dbReference type="Ensembl" id="ENSECRP00000029519.1"/>
    </source>
</evidence>
<accession>A0A8C4TEM7</accession>
<evidence type="ECO:0000313" key="2">
    <source>
        <dbReference type="Proteomes" id="UP000694620"/>
    </source>
</evidence>
<dbReference type="Ensembl" id="ENSECRT00000030144.1">
    <property type="protein sequence ID" value="ENSECRP00000029519.1"/>
    <property type="gene ID" value="ENSECRG00000020014.1"/>
</dbReference>
<reference evidence="1" key="3">
    <citation type="submission" date="2025-09" db="UniProtKB">
        <authorList>
            <consortium name="Ensembl"/>
        </authorList>
    </citation>
    <scope>IDENTIFICATION</scope>
</reference>
<reference evidence="1" key="1">
    <citation type="submission" date="2021-06" db="EMBL/GenBank/DDBJ databases">
        <authorList>
            <consortium name="Wellcome Sanger Institute Data Sharing"/>
        </authorList>
    </citation>
    <scope>NUCLEOTIDE SEQUENCE [LARGE SCALE GENOMIC DNA]</scope>
</reference>
<reference evidence="1" key="2">
    <citation type="submission" date="2025-08" db="UniProtKB">
        <authorList>
            <consortium name="Ensembl"/>
        </authorList>
    </citation>
    <scope>IDENTIFICATION</scope>
</reference>
<dbReference type="GeneTree" id="ENSGT01020000230703"/>